<evidence type="ECO:0000313" key="12">
    <source>
        <dbReference type="Proteomes" id="UP000295294"/>
    </source>
</evidence>
<dbReference type="HAMAP" id="MF_00484">
    <property type="entry name" value="Glycogen_synth"/>
    <property type="match status" value="1"/>
</dbReference>
<keyword evidence="7 8" id="KW-0320">Glycogen biosynthesis</keyword>
<evidence type="ECO:0000256" key="1">
    <source>
        <dbReference type="ARBA" id="ARBA00001478"/>
    </source>
</evidence>
<protein>
    <recommendedName>
        <fullName evidence="8">Glycogen synthase</fullName>
        <ecNumber evidence="8">2.4.1.21</ecNumber>
    </recommendedName>
    <alternativeName>
        <fullName evidence="8">Starch [bacterial glycogen] synthase</fullName>
    </alternativeName>
</protein>
<dbReference type="GO" id="GO:0004373">
    <property type="term" value="F:alpha-1,4-glucan glucosyltransferase (UDP-glucose donor) activity"/>
    <property type="evidence" value="ECO:0007669"/>
    <property type="project" value="InterPro"/>
</dbReference>
<name>A0A4P7LQG9_9BURK</name>
<evidence type="ECO:0000256" key="6">
    <source>
        <dbReference type="ARBA" id="ARBA00022679"/>
    </source>
</evidence>
<keyword evidence="5 8" id="KW-0328">Glycosyltransferase</keyword>
<dbReference type="KEGG" id="cox:E0W60_29565"/>
<dbReference type="GO" id="GO:0005829">
    <property type="term" value="C:cytosol"/>
    <property type="evidence" value="ECO:0007669"/>
    <property type="project" value="TreeGrafter"/>
</dbReference>
<dbReference type="GO" id="GO:0009011">
    <property type="term" value="F:alpha-1,4-glucan glucosyltransferase (ADP-glucose donor) activity"/>
    <property type="evidence" value="ECO:0007669"/>
    <property type="project" value="UniProtKB-UniRule"/>
</dbReference>
<dbReference type="EC" id="2.4.1.21" evidence="8"/>
<dbReference type="AlphaFoldDB" id="A0A4P7LQG9"/>
<dbReference type="NCBIfam" id="NF001899">
    <property type="entry name" value="PRK00654.1-2"/>
    <property type="match status" value="1"/>
</dbReference>
<dbReference type="Pfam" id="PF08323">
    <property type="entry name" value="Glyco_transf_5"/>
    <property type="match status" value="1"/>
</dbReference>
<dbReference type="UniPathway" id="UPA00164"/>
<evidence type="ECO:0000256" key="8">
    <source>
        <dbReference type="HAMAP-Rule" id="MF_00484"/>
    </source>
</evidence>
<dbReference type="NCBIfam" id="TIGR02095">
    <property type="entry name" value="glgA"/>
    <property type="match status" value="1"/>
</dbReference>
<dbReference type="Gene3D" id="3.40.50.2000">
    <property type="entry name" value="Glycogen Phosphorylase B"/>
    <property type="match status" value="2"/>
</dbReference>
<evidence type="ECO:0000256" key="2">
    <source>
        <dbReference type="ARBA" id="ARBA00002764"/>
    </source>
</evidence>
<dbReference type="InterPro" id="IPR011835">
    <property type="entry name" value="GS/SS"/>
</dbReference>
<reference evidence="11 12" key="1">
    <citation type="submission" date="2019-03" db="EMBL/GenBank/DDBJ databases">
        <title>Efficiently degradation of phenoxyalkanoic acid herbicides by Cupriavidus oxalaticus strain X32.</title>
        <authorList>
            <person name="Sheng X."/>
        </authorList>
    </citation>
    <scope>NUCLEOTIDE SEQUENCE [LARGE SCALE GENOMIC DNA]</scope>
    <source>
        <strain evidence="11 12">X32</strain>
        <plasmid evidence="11 12">unnamed1</plasmid>
    </source>
</reference>
<dbReference type="EMBL" id="CP038636">
    <property type="protein sequence ID" value="QBY55903.1"/>
    <property type="molecule type" value="Genomic_DNA"/>
</dbReference>
<feature type="domain" description="Starch synthase catalytic" evidence="10">
    <location>
        <begin position="19"/>
        <end position="256"/>
    </location>
</feature>
<evidence type="ECO:0000259" key="10">
    <source>
        <dbReference type="Pfam" id="PF08323"/>
    </source>
</evidence>
<proteinExistence type="inferred from homology"/>
<dbReference type="PANTHER" id="PTHR45825">
    <property type="entry name" value="GRANULE-BOUND STARCH SYNTHASE 1, CHLOROPLASTIC/AMYLOPLASTIC"/>
    <property type="match status" value="1"/>
</dbReference>
<dbReference type="CDD" id="cd03791">
    <property type="entry name" value="GT5_Glycogen_synthase_DULL1-like"/>
    <property type="match status" value="1"/>
</dbReference>
<comment type="similarity">
    <text evidence="4 8">Belongs to the glycosyltransferase 1 family. Bacterial/plant glycogen synthase subfamily.</text>
</comment>
<comment type="catalytic activity">
    <reaction evidence="1 8">
        <text>[(1-&gt;4)-alpha-D-glucosyl](n) + ADP-alpha-D-glucose = [(1-&gt;4)-alpha-D-glucosyl](n+1) + ADP + H(+)</text>
        <dbReference type="Rhea" id="RHEA:18189"/>
        <dbReference type="Rhea" id="RHEA-COMP:9584"/>
        <dbReference type="Rhea" id="RHEA-COMP:9587"/>
        <dbReference type="ChEBI" id="CHEBI:15378"/>
        <dbReference type="ChEBI" id="CHEBI:15444"/>
        <dbReference type="ChEBI" id="CHEBI:57498"/>
        <dbReference type="ChEBI" id="CHEBI:456216"/>
        <dbReference type="EC" id="2.4.1.21"/>
    </reaction>
</comment>
<evidence type="ECO:0000259" key="9">
    <source>
        <dbReference type="Pfam" id="PF00534"/>
    </source>
</evidence>
<evidence type="ECO:0000313" key="11">
    <source>
        <dbReference type="EMBL" id="QBY55903.1"/>
    </source>
</evidence>
<dbReference type="Pfam" id="PF00534">
    <property type="entry name" value="Glycos_transf_1"/>
    <property type="match status" value="1"/>
</dbReference>
<keyword evidence="11" id="KW-0614">Plasmid</keyword>
<accession>A0A4P7LQG9</accession>
<gene>
    <name evidence="8 11" type="primary">glgA</name>
    <name evidence="11" type="ORF">E0W60_29565</name>
</gene>
<keyword evidence="6 8" id="KW-0808">Transferase</keyword>
<dbReference type="InterPro" id="IPR001296">
    <property type="entry name" value="Glyco_trans_1"/>
</dbReference>
<dbReference type="SUPFAM" id="SSF53756">
    <property type="entry name" value="UDP-Glycosyltransferase/glycogen phosphorylase"/>
    <property type="match status" value="1"/>
</dbReference>
<dbReference type="PANTHER" id="PTHR45825:SF11">
    <property type="entry name" value="ALPHA AMYLASE DOMAIN-CONTAINING PROTEIN"/>
    <property type="match status" value="1"/>
</dbReference>
<evidence type="ECO:0000256" key="3">
    <source>
        <dbReference type="ARBA" id="ARBA00004964"/>
    </source>
</evidence>
<dbReference type="Proteomes" id="UP000295294">
    <property type="component" value="Plasmid unnamed1"/>
</dbReference>
<feature type="domain" description="Glycosyl transferase family 1" evidence="9">
    <location>
        <begin position="307"/>
        <end position="468"/>
    </location>
</feature>
<evidence type="ECO:0000256" key="5">
    <source>
        <dbReference type="ARBA" id="ARBA00022676"/>
    </source>
</evidence>
<geneLocation type="plasmid" evidence="11">
    <name>unnamed1</name>
</geneLocation>
<sequence length="536" mass="58428">MVDAAPNFAPFCSEQGTPHVLFVASEIVPLAKTGGLADVCGALPTALARLGIDVRLIMPGYPGALARLDAPRQVADLEELLPGVSARLIAGTMPDSGLPVWLVDCPALYDRPGTPYQDPRGCEWEDNAQRFGAFCHAAARVALGQAVHEWRADVVHAHDWHAGLVPLLLALSGQLRPRTVFTVHNAAFQGNFPFTLAAQLSLPQDVLTPEGIEYYDQLSFLKAGVRYADKVTTVSPTYANEICTPEFGFGMDGLFRARRADLVGILNGIDAQQWDPCTDPHLSHNYSCSDLRGKESCKANEQRRLNLNVDTSAPLAVFISRLTWQKMADVLLEKLPAMLTLHPRLQFALHGRGESALEAGFAFMAARFPGRASVQIGYEEGRAHRLHAAGDILLHGSRFEPCGLTQMYAMRYGTVPVVRRVGGLADSVRDAGIHARGASDATGFVFDDATGEAMESALSRCIALYERRPKRCSELRKQAMSGDFGWARSAATYARIYFELAGIRIPTRSRRMPTCAELPWIASQSDDCEAAPPQAR</sequence>
<dbReference type="InterPro" id="IPR013534">
    <property type="entry name" value="Starch_synth_cat_dom"/>
</dbReference>
<dbReference type="GO" id="GO:0005978">
    <property type="term" value="P:glycogen biosynthetic process"/>
    <property type="evidence" value="ECO:0007669"/>
    <property type="project" value="UniProtKB-UniRule"/>
</dbReference>
<evidence type="ECO:0000256" key="7">
    <source>
        <dbReference type="ARBA" id="ARBA00023056"/>
    </source>
</evidence>
<comment type="function">
    <text evidence="2 8">Synthesizes alpha-1,4-glucan chains using ADP-glucose.</text>
</comment>
<comment type="pathway">
    <text evidence="3 8">Glycan biosynthesis; glycogen biosynthesis.</text>
</comment>
<organism evidence="11 12">
    <name type="scientific">Cupriavidus oxalaticus</name>
    <dbReference type="NCBI Taxonomy" id="96344"/>
    <lineage>
        <taxon>Bacteria</taxon>
        <taxon>Pseudomonadati</taxon>
        <taxon>Pseudomonadota</taxon>
        <taxon>Betaproteobacteria</taxon>
        <taxon>Burkholderiales</taxon>
        <taxon>Burkholderiaceae</taxon>
        <taxon>Cupriavidus</taxon>
    </lineage>
</organism>
<dbReference type="OrthoDB" id="9808590at2"/>
<evidence type="ECO:0000256" key="4">
    <source>
        <dbReference type="ARBA" id="ARBA00010281"/>
    </source>
</evidence>
<feature type="binding site" evidence="8">
    <location>
        <position position="32"/>
    </location>
    <ligand>
        <name>ADP-alpha-D-glucose</name>
        <dbReference type="ChEBI" id="CHEBI:57498"/>
    </ligand>
</feature>